<dbReference type="EMBL" id="LR134350">
    <property type="protein sequence ID" value="VEG26106.1"/>
    <property type="molecule type" value="Genomic_DNA"/>
</dbReference>
<dbReference type="GO" id="GO:0009228">
    <property type="term" value="P:thiamine biosynthetic process"/>
    <property type="evidence" value="ECO:0007669"/>
    <property type="project" value="InterPro"/>
</dbReference>
<reference evidence="3 4" key="1">
    <citation type="submission" date="2018-12" db="EMBL/GenBank/DDBJ databases">
        <authorList>
            <consortium name="Pathogen Informatics"/>
        </authorList>
    </citation>
    <scope>NUCLEOTIDE SEQUENCE [LARGE SCALE GENOMIC DNA]</scope>
    <source>
        <strain evidence="3 4">NCTC11636</strain>
    </source>
</reference>
<dbReference type="InterPro" id="IPR006311">
    <property type="entry name" value="TAT_signal"/>
</dbReference>
<dbReference type="PANTHER" id="PTHR31528:SF15">
    <property type="entry name" value="RIBOFLAVIN-BINDING PROTEIN RIBY"/>
    <property type="match status" value="1"/>
</dbReference>
<evidence type="ECO:0000259" key="2">
    <source>
        <dbReference type="Pfam" id="PF09084"/>
    </source>
</evidence>
<dbReference type="AlphaFoldDB" id="A0A448HDV4"/>
<protein>
    <submittedName>
        <fullName evidence="3">Alkanesulfonate transporter substrate-binding subunit</fullName>
    </submittedName>
</protein>
<dbReference type="PROSITE" id="PS51257">
    <property type="entry name" value="PROKAR_LIPOPROTEIN"/>
    <property type="match status" value="1"/>
</dbReference>
<dbReference type="PROSITE" id="PS51318">
    <property type="entry name" value="TAT"/>
    <property type="match status" value="1"/>
</dbReference>
<evidence type="ECO:0000313" key="3">
    <source>
        <dbReference type="EMBL" id="VEG26106.1"/>
    </source>
</evidence>
<name>A0A448HDV4_9ACTO</name>
<feature type="domain" description="SsuA/THI5-like" evidence="2">
    <location>
        <begin position="57"/>
        <end position="266"/>
    </location>
</feature>
<dbReference type="PANTHER" id="PTHR31528">
    <property type="entry name" value="4-AMINO-5-HYDROXYMETHYL-2-METHYLPYRIMIDINE PHOSPHATE SYNTHASE THI11-RELATED"/>
    <property type="match status" value="1"/>
</dbReference>
<dbReference type="Pfam" id="PF09084">
    <property type="entry name" value="NMT1"/>
    <property type="match status" value="1"/>
</dbReference>
<feature type="chain" id="PRO_5019285557" evidence="1">
    <location>
        <begin position="30"/>
        <end position="343"/>
    </location>
</feature>
<keyword evidence="1" id="KW-0732">Signal</keyword>
<evidence type="ECO:0000313" key="4">
    <source>
        <dbReference type="Proteomes" id="UP000266895"/>
    </source>
</evidence>
<dbReference type="InterPro" id="IPR015168">
    <property type="entry name" value="SsuA/THI5"/>
</dbReference>
<accession>A0A448HDV4</accession>
<proteinExistence type="predicted"/>
<dbReference type="InterPro" id="IPR027939">
    <property type="entry name" value="NMT1/THI5"/>
</dbReference>
<feature type="signal peptide" evidence="1">
    <location>
        <begin position="1"/>
        <end position="29"/>
    </location>
</feature>
<organism evidence="3 4">
    <name type="scientific">Actinomyces howellii</name>
    <dbReference type="NCBI Taxonomy" id="52771"/>
    <lineage>
        <taxon>Bacteria</taxon>
        <taxon>Bacillati</taxon>
        <taxon>Actinomycetota</taxon>
        <taxon>Actinomycetes</taxon>
        <taxon>Actinomycetales</taxon>
        <taxon>Actinomycetaceae</taxon>
        <taxon>Actinomyces</taxon>
    </lineage>
</organism>
<dbReference type="RefSeq" id="WP_408608378.1">
    <property type="nucleotide sequence ID" value="NZ_LR134350.1"/>
</dbReference>
<dbReference type="KEGG" id="ahw:NCTC11636_00353"/>
<gene>
    <name evidence="3" type="ORF">NCTC11636_00353</name>
</gene>
<dbReference type="SUPFAM" id="SSF53850">
    <property type="entry name" value="Periplasmic binding protein-like II"/>
    <property type="match status" value="1"/>
</dbReference>
<dbReference type="Gene3D" id="3.40.190.10">
    <property type="entry name" value="Periplasmic binding protein-like II"/>
    <property type="match status" value="2"/>
</dbReference>
<keyword evidence="4" id="KW-1185">Reference proteome</keyword>
<sequence length="343" mass="35130">MTRATRLPRLTRRTLLTSLLLAGAGVSAAACSSGTGAQSRASAGAGGVVIGMTYTPNVQFAPFYMALDEGRYASGVSLRHHGEQEGQFDALLAGTEQIVVAGGDEAIVAASNGNDLVVIGGYYQRYPGCVIVPEASDITALADLKGRSIGTPGRTGETWFSLLVALSTAGLTEQDVTIEEIGYTQQAALAGGKVEAIVGFSNNDAVQLAQNGTPVRTLEIGQDVPLLGASLVTTSTLLAERREELADAVVASAQGMAAFVADPDAAVEASAQYVPDLVDPTQAAHAREVAVATAELVAPTSQSLIGSVTVDQVSRTIDFLAAQQLLGPTGLSAETVCDPLLDA</sequence>
<dbReference type="Proteomes" id="UP000266895">
    <property type="component" value="Chromosome"/>
</dbReference>
<evidence type="ECO:0000256" key="1">
    <source>
        <dbReference type="SAM" id="SignalP"/>
    </source>
</evidence>